<reference evidence="1 2" key="1">
    <citation type="submission" date="2017-02" db="EMBL/GenBank/DDBJ databases">
        <authorList>
            <person name="Guo L."/>
        </authorList>
    </citation>
    <scope>NUCLEOTIDE SEQUENCE [LARGE SCALE GENOMIC DNA]</scope>
    <source>
        <strain evidence="1 2">PRS09-11288</strain>
    </source>
</reference>
<gene>
    <name evidence="1" type="ORF">B2J77_08420</name>
</gene>
<evidence type="ECO:0000313" key="2">
    <source>
        <dbReference type="Proteomes" id="UP000191010"/>
    </source>
</evidence>
<evidence type="ECO:0000313" key="1">
    <source>
        <dbReference type="EMBL" id="AQW68234.1"/>
    </source>
</evidence>
<dbReference type="EMBL" id="CP019952">
    <property type="protein sequence ID" value="AQW68234.1"/>
    <property type="molecule type" value="Genomic_DNA"/>
</dbReference>
<proteinExistence type="predicted"/>
<name>A0ABN4XZ89_9PSED</name>
<dbReference type="RefSeq" id="WP_078478363.1">
    <property type="nucleotide sequence ID" value="NZ_CP019952.1"/>
</dbReference>
<sequence length="1022" mass="112893">MRTLSDVATTLFMALAARHTEGTPCLADAAALIAGRTHKWSTWDSLTDEQQITIAMGLRLRPSSLAQPARFVEIAAIVLADELCPFELIEPENLRPKLAEGDHYRIKEILDVDQVIQESLDALKRWHQPPAIAKLPESGNLVFKYITAERTRIFSIPANERKRLPSSGQCLKISDTPAISDISWNYENLRSIAERLDAASTPHTQHCASLHNIWGNSSQRSASSGNFYRVNAATGTGKTVVMSLMALDAASRGHKVVIAVPGYVELDNTVRIMRLAASVVAPNLKVAPLHSLSRTHERAGVHFKQRNEDHPYDYACLLNAYSTELEAMPTGSEPCFKLHVVSSKGNAKEETKRLSHCPFLFSCGRTKMLSQALDADVIVINHHALLSGTSRIPLNDSEQFPGPRSFIELLLRISPVFLIDEIDGLLKTAIDTSAFSLQLGNTGEASPLVQLFTAIFSRLNIPGIEESSRIRLSLALGFCCTNVDQLMNLQQRKYFDWPKKETTWAEAEDGYIMTKLEIDFETLKALYSSGNTSVPEHLRSLRENLIYWQTNEMASRPENQAMELGRLLTTLAGSGHLKAKLNTKDLQRLKAALILRGILDNLEVALRNLQIELPSFANAEVPYAQEVYSNLKGREPLSFSPIGPLHRTVFGFKRKPASEATSSLNVVAMRGDPHGTLLALPELASLGYAGVRRMFMGFSATAYFPGASAYDLKAKDFIDVPDAAGQVAFENVGLTTTVSGAPFFERKDRIKQLAAELWPWIEKRLKALAKDPVTADRARLLLVASSDADAELLAITLAGLSPTPTVGWVRGRASEYKPTLLNAEHTLVYDDLAQFIEGVHRDKTILVSALHPMARGHNIVNKDGLSAIGGVVICVRPLPASDSPENNLAHISYETWNRMRPEPSLQHVLHKERAIASSILNEIRTAPPAFGQQPANIRHYTMMNILVTLTQLIGRGRRGGTPVTCYFADAAFTNGRTPWAKLLSESVQRLKNEGSWNQFFLHHNGIASAITHYIDRSAKEAR</sequence>
<dbReference type="SUPFAM" id="SSF52540">
    <property type="entry name" value="P-loop containing nucleoside triphosphate hydrolases"/>
    <property type="match status" value="1"/>
</dbReference>
<protein>
    <recommendedName>
        <fullName evidence="3">Helicase ATP-binding domain-containing protein</fullName>
    </recommendedName>
</protein>
<dbReference type="InterPro" id="IPR027417">
    <property type="entry name" value="P-loop_NTPase"/>
</dbReference>
<dbReference type="Proteomes" id="UP000191010">
    <property type="component" value="Chromosome"/>
</dbReference>
<keyword evidence="2" id="KW-1185">Reference proteome</keyword>
<dbReference type="Gene3D" id="3.40.50.300">
    <property type="entry name" value="P-loop containing nucleotide triphosphate hydrolases"/>
    <property type="match status" value="1"/>
</dbReference>
<organism evidence="1 2">
    <name type="scientific">Pseudomonas parafulva</name>
    <dbReference type="NCBI Taxonomy" id="157782"/>
    <lineage>
        <taxon>Bacteria</taxon>
        <taxon>Pseudomonadati</taxon>
        <taxon>Pseudomonadota</taxon>
        <taxon>Gammaproteobacteria</taxon>
        <taxon>Pseudomonadales</taxon>
        <taxon>Pseudomonadaceae</taxon>
        <taxon>Pseudomonas</taxon>
    </lineage>
</organism>
<accession>A0ABN4XZ89</accession>
<evidence type="ECO:0008006" key="3">
    <source>
        <dbReference type="Google" id="ProtNLM"/>
    </source>
</evidence>